<dbReference type="GeneID" id="121399023"/>
<dbReference type="SMR" id="A0A1B1FFT3"/>
<dbReference type="Pfam" id="PF00143">
    <property type="entry name" value="Interferon"/>
    <property type="match status" value="1"/>
</dbReference>
<dbReference type="Gene3D" id="1.20.1250.10">
    <property type="match status" value="1"/>
</dbReference>
<evidence type="ECO:0000256" key="6">
    <source>
        <dbReference type="ARBA" id="ARBA00023118"/>
    </source>
</evidence>
<evidence type="ECO:0000256" key="5">
    <source>
        <dbReference type="ARBA" id="ARBA00022729"/>
    </source>
</evidence>
<evidence type="ECO:0000256" key="1">
    <source>
        <dbReference type="ARBA" id="ARBA00004613"/>
    </source>
</evidence>
<dbReference type="EMBL" id="KU594561">
    <property type="protein sequence ID" value="ANQ43306.1"/>
    <property type="molecule type" value="Genomic_DNA"/>
</dbReference>
<protein>
    <submittedName>
        <fullName evidence="8">Type I interferon 1</fullName>
    </submittedName>
</protein>
<dbReference type="GO" id="GO:0005126">
    <property type="term" value="F:cytokine receptor binding"/>
    <property type="evidence" value="ECO:0007669"/>
    <property type="project" value="InterPro"/>
</dbReference>
<evidence type="ECO:0000313" key="8">
    <source>
        <dbReference type="EMBL" id="ANQ43306.1"/>
    </source>
</evidence>
<sequence length="184" mass="21482">MEKSESENPASQTCRGCILVNGRSPNDFLMCTGFRVIPRFRELILHPHCKEQWSNFRFPKFLDKMPLVPKVILLEIVHESSKLFGSQLTKTTKDKHVADALSDLLMVLHKISTDWTQCVMSSTFKVPKLKKKTRQIKKYFGRMEAFLKKKDYSHCALATVTNEMESAMMFVNRHTDILWKREKQ</sequence>
<reference evidence="8" key="1">
    <citation type="journal article" date="2016" name="Sci. Rep.">
        <title>Expansion of amphibian intronless interferons revises the paradigm for interferon evolution and functional diversity.</title>
        <authorList>
            <person name="Sang Y."/>
            <person name="Liu Q."/>
            <person name="Lee J."/>
            <person name="Ma W."/>
            <person name="McVey D.S."/>
            <person name="Blecha F."/>
        </authorList>
    </citation>
    <scope>NUCLEOTIDE SEQUENCE</scope>
    <source>
        <strain evidence="8">Ifn1</strain>
    </source>
</reference>
<dbReference type="PANTHER" id="PTHR11691">
    <property type="entry name" value="TYPE I INTERFERON"/>
    <property type="match status" value="1"/>
</dbReference>
<evidence type="ECO:0000256" key="3">
    <source>
        <dbReference type="ARBA" id="ARBA00022514"/>
    </source>
</evidence>
<dbReference type="GO" id="GO:0006955">
    <property type="term" value="P:immune response"/>
    <property type="evidence" value="ECO:0007669"/>
    <property type="project" value="UniProtKB-ARBA"/>
</dbReference>
<dbReference type="GO" id="GO:0051607">
    <property type="term" value="P:defense response to virus"/>
    <property type="evidence" value="ECO:0007669"/>
    <property type="project" value="UniProtKB-KW"/>
</dbReference>
<dbReference type="CTD" id="121399023"/>
<name>A0A1B1FFT3_XENLA</name>
<dbReference type="InterPro" id="IPR009079">
    <property type="entry name" value="4_helix_cytokine-like_core"/>
</dbReference>
<keyword evidence="5" id="KW-0732">Signal</keyword>
<organism evidence="8">
    <name type="scientific">Xenopus laevis</name>
    <name type="common">African clawed frog</name>
    <dbReference type="NCBI Taxonomy" id="8355"/>
    <lineage>
        <taxon>Eukaryota</taxon>
        <taxon>Metazoa</taxon>
        <taxon>Chordata</taxon>
        <taxon>Craniata</taxon>
        <taxon>Vertebrata</taxon>
        <taxon>Euteleostomi</taxon>
        <taxon>Amphibia</taxon>
        <taxon>Batrachia</taxon>
        <taxon>Anura</taxon>
        <taxon>Pipoidea</taxon>
        <taxon>Pipidae</taxon>
        <taxon>Xenopodinae</taxon>
        <taxon>Xenopus</taxon>
        <taxon>Xenopus</taxon>
    </lineage>
</organism>
<keyword evidence="7" id="KW-1015">Disulfide bond</keyword>
<keyword evidence="6" id="KW-0051">Antiviral defense</keyword>
<dbReference type="GO" id="GO:0005125">
    <property type="term" value="F:cytokine activity"/>
    <property type="evidence" value="ECO:0007669"/>
    <property type="project" value="UniProtKB-KW"/>
</dbReference>
<keyword evidence="4" id="KW-0964">Secreted</keyword>
<evidence type="ECO:0000256" key="2">
    <source>
        <dbReference type="ARBA" id="ARBA00011033"/>
    </source>
</evidence>
<accession>A0A1B1FFT3</accession>
<dbReference type="GO" id="GO:0005615">
    <property type="term" value="C:extracellular space"/>
    <property type="evidence" value="ECO:0007669"/>
    <property type="project" value="UniProtKB-KW"/>
</dbReference>
<proteinExistence type="inferred from homology"/>
<evidence type="ECO:0000256" key="7">
    <source>
        <dbReference type="ARBA" id="ARBA00023157"/>
    </source>
</evidence>
<dbReference type="AlphaFoldDB" id="A0A1B1FFT3"/>
<comment type="similarity">
    <text evidence="2">Belongs to the alpha/beta interferon family.</text>
</comment>
<dbReference type="InterPro" id="IPR000471">
    <property type="entry name" value="Interferon_alpha/beta/delta"/>
</dbReference>
<evidence type="ECO:0000256" key="4">
    <source>
        <dbReference type="ARBA" id="ARBA00022525"/>
    </source>
</evidence>
<comment type="subcellular location">
    <subcellularLocation>
        <location evidence="1">Secreted</location>
    </subcellularLocation>
</comment>
<dbReference type="RefSeq" id="NP_001387368.1">
    <property type="nucleotide sequence ID" value="NM_001400439.1"/>
</dbReference>
<dbReference type="SUPFAM" id="SSF47266">
    <property type="entry name" value="4-helical cytokines"/>
    <property type="match status" value="1"/>
</dbReference>
<keyword evidence="3" id="KW-0202">Cytokine</keyword>
<dbReference type="PANTHER" id="PTHR11691:SF73">
    <property type="entry name" value="INTERFERON BETA"/>
    <property type="match status" value="1"/>
</dbReference>